<organism evidence="1 2">
    <name type="scientific">Pedobacter petrophilus</name>
    <dbReference type="NCBI Taxonomy" id="1908241"/>
    <lineage>
        <taxon>Bacteria</taxon>
        <taxon>Pseudomonadati</taxon>
        <taxon>Bacteroidota</taxon>
        <taxon>Sphingobacteriia</taxon>
        <taxon>Sphingobacteriales</taxon>
        <taxon>Sphingobacteriaceae</taxon>
        <taxon>Pedobacter</taxon>
    </lineage>
</organism>
<dbReference type="AlphaFoldDB" id="A0A7K0G2W2"/>
<proteinExistence type="predicted"/>
<gene>
    <name evidence="1" type="ORF">GJU39_16765</name>
</gene>
<dbReference type="EMBL" id="WKKH01000030">
    <property type="protein sequence ID" value="MRX77740.1"/>
    <property type="molecule type" value="Genomic_DNA"/>
</dbReference>
<protein>
    <submittedName>
        <fullName evidence="1">Uncharacterized protein</fullName>
    </submittedName>
</protein>
<keyword evidence="2" id="KW-1185">Reference proteome</keyword>
<dbReference type="OrthoDB" id="1364214at2"/>
<reference evidence="1 2" key="1">
    <citation type="submission" date="2019-11" db="EMBL/GenBank/DDBJ databases">
        <title>Pedobacter petrophilus genome.</title>
        <authorList>
            <person name="Feldbauer M.J."/>
            <person name="Newman J.D."/>
        </authorList>
    </citation>
    <scope>NUCLEOTIDE SEQUENCE [LARGE SCALE GENOMIC DNA]</scope>
    <source>
        <strain evidence="1 2">LMG 29686</strain>
    </source>
</reference>
<sequence>MEPKVRKMAMVVNRVKMEDEDELDVLFWLNQPVLARLETVVSLRKNYFTWLNGSFPDKIVKAVNRRKL</sequence>
<dbReference type="Proteomes" id="UP000487757">
    <property type="component" value="Unassembled WGS sequence"/>
</dbReference>
<accession>A0A7K0G2W2</accession>
<evidence type="ECO:0000313" key="1">
    <source>
        <dbReference type="EMBL" id="MRX77740.1"/>
    </source>
</evidence>
<name>A0A7K0G2W2_9SPHI</name>
<comment type="caution">
    <text evidence="1">The sequence shown here is derived from an EMBL/GenBank/DDBJ whole genome shotgun (WGS) entry which is preliminary data.</text>
</comment>
<evidence type="ECO:0000313" key="2">
    <source>
        <dbReference type="Proteomes" id="UP000487757"/>
    </source>
</evidence>
<dbReference type="RefSeq" id="WP_154282154.1">
    <property type="nucleotide sequence ID" value="NZ_JBHUJQ010000001.1"/>
</dbReference>